<keyword evidence="5" id="KW-0496">Mitochondrion</keyword>
<keyword evidence="3" id="KW-1278">Translocase</keyword>
<keyword evidence="3" id="KW-0520">NAD</keyword>
<sequence length="170" mass="19681">MELARLYPGWVTSVVATPQGWVQTRRATPLLWALRRGILHNGYLFDLFGTDYPAAPVRTQLTWVVTSYTRAIRWYVQAWGDHPTSVGVWPAAAWFEREAWEMLGVTFAGHPDLRRLLTDYGFVGYPLRKDFPVGGYLELRYSEKHKRVTARAVATVQEFRSFDFVSPWQN</sequence>
<dbReference type="PANTHER" id="PTHR10884:SF14">
    <property type="entry name" value="NADH DEHYDROGENASE [UBIQUINONE] IRON-SULFUR PROTEIN 3, MITOCHONDRIAL"/>
    <property type="match status" value="1"/>
</dbReference>
<evidence type="ECO:0000259" key="4">
    <source>
        <dbReference type="Pfam" id="PF00329"/>
    </source>
</evidence>
<dbReference type="Pfam" id="PF00329">
    <property type="entry name" value="Complex1_30kDa"/>
    <property type="match status" value="1"/>
</dbReference>
<geneLocation type="mitochondrion" evidence="5"/>
<evidence type="ECO:0000313" key="5">
    <source>
        <dbReference type="EMBL" id="ATE46708.1"/>
    </source>
</evidence>
<evidence type="ECO:0000256" key="2">
    <source>
        <dbReference type="ARBA" id="ARBA00022448"/>
    </source>
</evidence>
<gene>
    <name evidence="5" type="primary">nad9</name>
</gene>
<name>A0A290YM31_9EUKA</name>
<dbReference type="GO" id="GO:0008137">
    <property type="term" value="F:NADH dehydrogenase (ubiquinone) activity"/>
    <property type="evidence" value="ECO:0007669"/>
    <property type="project" value="InterPro"/>
</dbReference>
<accession>A0A290YM31</accession>
<protein>
    <submittedName>
        <fullName evidence="5">NADH dehydrogenase subunit 9</fullName>
    </submittedName>
</protein>
<evidence type="ECO:0000256" key="1">
    <source>
        <dbReference type="ARBA" id="ARBA00007569"/>
    </source>
</evidence>
<dbReference type="InterPro" id="IPR037232">
    <property type="entry name" value="NADH_quin_OxRdtase_su_C/D-like"/>
</dbReference>
<feature type="domain" description="NADH:ubiquinone oxidoreductase 30kDa subunit" evidence="4">
    <location>
        <begin position="22"/>
        <end position="136"/>
    </location>
</feature>
<organism evidence="5">
    <name type="scientific">Planoprotostelium fungivorum</name>
    <dbReference type="NCBI Taxonomy" id="1890364"/>
    <lineage>
        <taxon>Eukaryota</taxon>
        <taxon>Amoebozoa</taxon>
        <taxon>Evosea</taxon>
        <taxon>Variosea</taxon>
        <taxon>Cavosteliida</taxon>
        <taxon>Cavosteliaceae</taxon>
        <taxon>Planoprotostelium</taxon>
    </lineage>
</organism>
<dbReference type="SUPFAM" id="SSF143243">
    <property type="entry name" value="Nqo5-like"/>
    <property type="match status" value="1"/>
</dbReference>
<dbReference type="InterPro" id="IPR001268">
    <property type="entry name" value="NADH_UbQ_OxRdtase_30kDa_su"/>
</dbReference>
<dbReference type="Gene3D" id="3.30.460.80">
    <property type="entry name" value="NADH:ubiquinone oxidoreductase, 30kDa subunit"/>
    <property type="match status" value="1"/>
</dbReference>
<dbReference type="PANTHER" id="PTHR10884">
    <property type="entry name" value="NADH DEHYDROGENASE UBIQUINONE IRON-SULFUR PROTEIN 3"/>
    <property type="match status" value="1"/>
</dbReference>
<dbReference type="EMBL" id="KY775057">
    <property type="protein sequence ID" value="ATE46708.1"/>
    <property type="molecule type" value="Genomic_DNA"/>
</dbReference>
<proteinExistence type="inferred from homology"/>
<dbReference type="PROSITE" id="PS00542">
    <property type="entry name" value="COMPLEX1_30K"/>
    <property type="match status" value="1"/>
</dbReference>
<dbReference type="GO" id="GO:0016651">
    <property type="term" value="F:oxidoreductase activity, acting on NAD(P)H"/>
    <property type="evidence" value="ECO:0007669"/>
    <property type="project" value="InterPro"/>
</dbReference>
<dbReference type="AlphaFoldDB" id="A0A290YM31"/>
<comment type="similarity">
    <text evidence="1 3">Belongs to the complex I 30 kDa subunit family.</text>
</comment>
<evidence type="ECO:0000256" key="3">
    <source>
        <dbReference type="RuleBase" id="RU003456"/>
    </source>
</evidence>
<keyword evidence="2 3" id="KW-0813">Transport</keyword>
<reference evidence="5" key="1">
    <citation type="submission" date="2017-03" db="EMBL/GenBank/DDBJ databases">
        <title>Protostelium fungiforum mitochondrial genome.</title>
        <authorList>
            <person name="Gloeckner G."/>
        </authorList>
    </citation>
    <scope>NUCLEOTIDE SEQUENCE</scope>
</reference>
<dbReference type="InterPro" id="IPR020396">
    <property type="entry name" value="NADH_UbQ_OxRdtase_CS"/>
</dbReference>